<protein>
    <submittedName>
        <fullName evidence="3">Alpha/beta hydrolase</fullName>
    </submittedName>
</protein>
<dbReference type="Pfam" id="PF00561">
    <property type="entry name" value="Abhydrolase_1"/>
    <property type="match status" value="1"/>
</dbReference>
<gene>
    <name evidence="3" type="ORF">E3U55_15240</name>
</gene>
<keyword evidence="1 3" id="KW-0378">Hydrolase</keyword>
<dbReference type="EMBL" id="SOPW01000021">
    <property type="protein sequence ID" value="TFB13915.1"/>
    <property type="molecule type" value="Genomic_DNA"/>
</dbReference>
<dbReference type="InterPro" id="IPR029058">
    <property type="entry name" value="AB_hydrolase_fold"/>
</dbReference>
<dbReference type="Gene3D" id="3.40.50.1820">
    <property type="entry name" value="alpha/beta hydrolase"/>
    <property type="match status" value="1"/>
</dbReference>
<dbReference type="PANTHER" id="PTHR43798:SF31">
    <property type="entry name" value="AB HYDROLASE SUPERFAMILY PROTEIN YCLE"/>
    <property type="match status" value="1"/>
</dbReference>
<sequence>MEYLEKRIKTERLDMFYLEAGSSEKPPLFLIHGNVSSSQFFDETIEAFTNDYFVIAPDLRGFGQTERVEIDATRGLRDWSDDLKSLKEALQIDEKIHFVGWSVGGAVVMQYAIDYPKDVASLVLENPMSPYGFGGTGDEQGTPYSDSFVGSGGGTANPDFVKLLSEKSIADTEDNSPRNVMNQFYFKPPFRVEKEREDRFVKAMVDIEVGDGFYPGNVNTCEEWPGVAPGEKGINNAISPKYVNLSEFADVQDDIPVLWIRGDHDMIVSDQSFLDIAFLGKQGFVPGWPGDEFASPQPMVSQMRHVLDKYKHQGGFYEEYIINDCGHSPHIEKADQFNQKVREFFENVNSNYMYE</sequence>
<dbReference type="GO" id="GO:0016787">
    <property type="term" value="F:hydrolase activity"/>
    <property type="evidence" value="ECO:0007669"/>
    <property type="project" value="UniProtKB-KW"/>
</dbReference>
<dbReference type="PANTHER" id="PTHR43798">
    <property type="entry name" value="MONOACYLGLYCEROL LIPASE"/>
    <property type="match status" value="1"/>
</dbReference>
<dbReference type="InterPro" id="IPR050266">
    <property type="entry name" value="AB_hydrolase_sf"/>
</dbReference>
<dbReference type="PRINTS" id="PR00412">
    <property type="entry name" value="EPOXHYDRLASE"/>
</dbReference>
<evidence type="ECO:0000256" key="1">
    <source>
        <dbReference type="ARBA" id="ARBA00022801"/>
    </source>
</evidence>
<dbReference type="AlphaFoldDB" id="A0A4Y8IG62"/>
<proteinExistence type="predicted"/>
<dbReference type="PRINTS" id="PR00111">
    <property type="entry name" value="ABHYDROLASE"/>
</dbReference>
<dbReference type="Proteomes" id="UP000297975">
    <property type="component" value="Unassembled WGS sequence"/>
</dbReference>
<evidence type="ECO:0000313" key="3">
    <source>
        <dbReference type="EMBL" id="TFB13915.1"/>
    </source>
</evidence>
<accession>A0A4Y8IG62</accession>
<organism evidence="3 4">
    <name type="scientific">Filobacillus milosensis</name>
    <dbReference type="NCBI Taxonomy" id="94137"/>
    <lineage>
        <taxon>Bacteria</taxon>
        <taxon>Bacillati</taxon>
        <taxon>Bacillota</taxon>
        <taxon>Bacilli</taxon>
        <taxon>Bacillales</taxon>
        <taxon>Bacillaceae</taxon>
        <taxon>Filobacillus</taxon>
    </lineage>
</organism>
<dbReference type="SUPFAM" id="SSF53474">
    <property type="entry name" value="alpha/beta-Hydrolases"/>
    <property type="match status" value="1"/>
</dbReference>
<dbReference type="InterPro" id="IPR000639">
    <property type="entry name" value="Epox_hydrolase-like"/>
</dbReference>
<keyword evidence="4" id="KW-1185">Reference proteome</keyword>
<dbReference type="RefSeq" id="WP_134341343.1">
    <property type="nucleotide sequence ID" value="NZ_SOPW01000021.1"/>
</dbReference>
<dbReference type="OrthoDB" id="252464at2"/>
<evidence type="ECO:0000259" key="2">
    <source>
        <dbReference type="Pfam" id="PF00561"/>
    </source>
</evidence>
<dbReference type="InterPro" id="IPR000073">
    <property type="entry name" value="AB_hydrolase_1"/>
</dbReference>
<feature type="domain" description="AB hydrolase-1" evidence="2">
    <location>
        <begin position="26"/>
        <end position="130"/>
    </location>
</feature>
<comment type="caution">
    <text evidence="3">The sequence shown here is derived from an EMBL/GenBank/DDBJ whole genome shotgun (WGS) entry which is preliminary data.</text>
</comment>
<evidence type="ECO:0000313" key="4">
    <source>
        <dbReference type="Proteomes" id="UP000297975"/>
    </source>
</evidence>
<reference evidence="3 4" key="1">
    <citation type="submission" date="2019-03" db="EMBL/GenBank/DDBJ databases">
        <authorList>
            <person name="He R.-H."/>
        </authorList>
    </citation>
    <scope>NUCLEOTIDE SEQUENCE [LARGE SCALE GENOMIC DNA]</scope>
    <source>
        <strain evidence="4">SH 714</strain>
    </source>
</reference>
<name>A0A4Y8IG62_9BACI</name>
<dbReference type="GO" id="GO:0016020">
    <property type="term" value="C:membrane"/>
    <property type="evidence" value="ECO:0007669"/>
    <property type="project" value="TreeGrafter"/>
</dbReference>